<evidence type="ECO:0000259" key="1">
    <source>
        <dbReference type="Pfam" id="PF13175"/>
    </source>
</evidence>
<dbReference type="InterPro" id="IPR041685">
    <property type="entry name" value="AAA_GajA/Old/RecF-like"/>
</dbReference>
<organism evidence="2 3">
    <name type="scientific">Paenibacillus abyssi</name>
    <dbReference type="NCBI Taxonomy" id="1340531"/>
    <lineage>
        <taxon>Bacteria</taxon>
        <taxon>Bacillati</taxon>
        <taxon>Bacillota</taxon>
        <taxon>Bacilli</taxon>
        <taxon>Bacillales</taxon>
        <taxon>Paenibacillaceae</taxon>
        <taxon>Paenibacillus</taxon>
    </lineage>
</organism>
<dbReference type="RefSeq" id="WP_188530870.1">
    <property type="nucleotide sequence ID" value="NZ_BMGR01000005.1"/>
</dbReference>
<sequence>MSYFIKKITIEHYRGLKNKQVLLLAEQNHATFIVGPNNSGKSLLGRIVRIFQYGLDGQVKNTMRFAAEKITDNDYYNLDTNKPIVIGFTIENTALTQYQDPKLNKLVKFKETEMIIQIHKSGKLYLGNICVGIDGIRSHEVTNTTNQSLDITFNPEFLSNFGINDEEVEKICNALYSILQGSILVFDPIRAFDRAGDDSLTVSGYELVNWLNETEHLSEKRTAKDKVKQYIEKQLHLDSPVAVSSNVNQKELIFTFSGNMELSSREVGTGYTMLYILLMELVRNRKLLIIIDEIESHLQPGLVREVMKVIKQIGNAQFIISTHSPIAIETATEEDYLYRAQKTDGVCSYSGFFKHVGSDPSGARIAREICNELGVIPGDVLLSNCVIWVEGPSEVFWLRTWIKTYSEYLVSQGKLNSYLLEGLHYSLLMTGGSTISHYSFEEDIISITDIEEDTLLKVLKVNPNPFVMIDSDRTNIGSQKYKRFIRIAKELNRQNKTHYLLKDSVVDNEMNIEHELDIIPNIWILAGRELENYTHPELMKNFYSQREKHPASKITGSSFVTDWDVYSNSEGAGRILENRGLNGVAAESGTIKHKDELARYIYNNFEVKHLLKQSIIPQPNSTMIDDLTKGLDKIIAYIKKVNYL</sequence>
<evidence type="ECO:0000313" key="2">
    <source>
        <dbReference type="EMBL" id="GGG02543.1"/>
    </source>
</evidence>
<dbReference type="EMBL" id="BMGR01000005">
    <property type="protein sequence ID" value="GGG02543.1"/>
    <property type="molecule type" value="Genomic_DNA"/>
</dbReference>
<dbReference type="InterPro" id="IPR027417">
    <property type="entry name" value="P-loop_NTPase"/>
</dbReference>
<dbReference type="InterPro" id="IPR051396">
    <property type="entry name" value="Bact_Antivir_Def_Nuclease"/>
</dbReference>
<reference evidence="2" key="1">
    <citation type="journal article" date="2014" name="Int. J. Syst. Evol. Microbiol.">
        <title>Complete genome sequence of Corynebacterium casei LMG S-19264T (=DSM 44701T), isolated from a smear-ripened cheese.</title>
        <authorList>
            <consortium name="US DOE Joint Genome Institute (JGI-PGF)"/>
            <person name="Walter F."/>
            <person name="Albersmeier A."/>
            <person name="Kalinowski J."/>
            <person name="Ruckert C."/>
        </authorList>
    </citation>
    <scope>NUCLEOTIDE SEQUENCE</scope>
    <source>
        <strain evidence="2">CGMCC 1.12987</strain>
    </source>
</reference>
<feature type="domain" description="Endonuclease GajA/Old nuclease/RecF-like AAA" evidence="1">
    <location>
        <begin position="5"/>
        <end position="326"/>
    </location>
</feature>
<dbReference type="AlphaFoldDB" id="A0A917FUH1"/>
<protein>
    <recommendedName>
        <fullName evidence="1">Endonuclease GajA/Old nuclease/RecF-like AAA domain-containing protein</fullName>
    </recommendedName>
</protein>
<dbReference type="Proteomes" id="UP000644756">
    <property type="component" value="Unassembled WGS sequence"/>
</dbReference>
<dbReference type="PANTHER" id="PTHR43581:SF4">
    <property type="entry name" value="ATP_GTP PHOSPHATASE"/>
    <property type="match status" value="1"/>
</dbReference>
<dbReference type="Pfam" id="PF13175">
    <property type="entry name" value="AAA_15"/>
    <property type="match status" value="1"/>
</dbReference>
<proteinExistence type="predicted"/>
<keyword evidence="3" id="KW-1185">Reference proteome</keyword>
<reference evidence="2" key="2">
    <citation type="submission" date="2020-09" db="EMBL/GenBank/DDBJ databases">
        <authorList>
            <person name="Sun Q."/>
            <person name="Zhou Y."/>
        </authorList>
    </citation>
    <scope>NUCLEOTIDE SEQUENCE</scope>
    <source>
        <strain evidence="2">CGMCC 1.12987</strain>
    </source>
</reference>
<evidence type="ECO:0000313" key="3">
    <source>
        <dbReference type="Proteomes" id="UP000644756"/>
    </source>
</evidence>
<name>A0A917FUH1_9BACL</name>
<accession>A0A917FUH1</accession>
<dbReference type="SUPFAM" id="SSF52540">
    <property type="entry name" value="P-loop containing nucleoside triphosphate hydrolases"/>
    <property type="match status" value="1"/>
</dbReference>
<dbReference type="PANTHER" id="PTHR43581">
    <property type="entry name" value="ATP/GTP PHOSPHATASE"/>
    <property type="match status" value="1"/>
</dbReference>
<gene>
    <name evidence="2" type="ORF">GCM10010916_19660</name>
</gene>
<dbReference type="CDD" id="cd00267">
    <property type="entry name" value="ABC_ATPase"/>
    <property type="match status" value="1"/>
</dbReference>
<dbReference type="Gene3D" id="3.40.50.300">
    <property type="entry name" value="P-loop containing nucleotide triphosphate hydrolases"/>
    <property type="match status" value="1"/>
</dbReference>
<comment type="caution">
    <text evidence="2">The sequence shown here is derived from an EMBL/GenBank/DDBJ whole genome shotgun (WGS) entry which is preliminary data.</text>
</comment>